<comment type="caution">
    <text evidence="1">The sequence shown here is derived from an EMBL/GenBank/DDBJ whole genome shotgun (WGS) entry which is preliminary data.</text>
</comment>
<proteinExistence type="predicted"/>
<sequence length="58" mass="6965">MSKQYLIYFTFDESVESTTIKANYDVEEEIDYLIKRGKTFEYRGQEIGFDEVLNVREI</sequence>
<dbReference type="Proteomes" id="UP000468638">
    <property type="component" value="Unassembled WGS sequence"/>
</dbReference>
<accession>A0A6I5A6K6</accession>
<dbReference type="AlphaFoldDB" id="A0A6I5A6K6"/>
<name>A0A6I5A6K6_9BACI</name>
<dbReference type="EMBL" id="WMEQ01000026">
    <property type="protein sequence ID" value="MYL36030.1"/>
    <property type="molecule type" value="Genomic_DNA"/>
</dbReference>
<organism evidence="1 2">
    <name type="scientific">Pontibacillus yanchengensis</name>
    <dbReference type="NCBI Taxonomy" id="462910"/>
    <lineage>
        <taxon>Bacteria</taxon>
        <taxon>Bacillati</taxon>
        <taxon>Bacillota</taxon>
        <taxon>Bacilli</taxon>
        <taxon>Bacillales</taxon>
        <taxon>Bacillaceae</taxon>
        <taxon>Pontibacillus</taxon>
    </lineage>
</organism>
<evidence type="ECO:0000313" key="1">
    <source>
        <dbReference type="EMBL" id="MYL36030.1"/>
    </source>
</evidence>
<protein>
    <submittedName>
        <fullName evidence="1">Uncharacterized protein</fullName>
    </submittedName>
</protein>
<dbReference type="RefSeq" id="WP_160910329.1">
    <property type="nucleotide sequence ID" value="NZ_WMEQ01000026.1"/>
</dbReference>
<evidence type="ECO:0000313" key="2">
    <source>
        <dbReference type="Proteomes" id="UP000468638"/>
    </source>
</evidence>
<reference evidence="1 2" key="1">
    <citation type="submission" date="2019-11" db="EMBL/GenBank/DDBJ databases">
        <title>Genome sequences of 17 halophilic strains isolated from different environments.</title>
        <authorList>
            <person name="Furrow R.E."/>
        </authorList>
    </citation>
    <scope>NUCLEOTIDE SEQUENCE [LARGE SCALE GENOMIC DNA]</scope>
    <source>
        <strain evidence="1 2">22514_16_FS</strain>
    </source>
</reference>
<gene>
    <name evidence="1" type="ORF">GLW05_20885</name>
</gene>